<proteinExistence type="predicted"/>
<dbReference type="InterPro" id="IPR019931">
    <property type="entry name" value="LPXTG_anchor"/>
</dbReference>
<evidence type="ECO:0000256" key="1">
    <source>
        <dbReference type="ARBA" id="ARBA00004168"/>
    </source>
</evidence>
<dbReference type="Proteomes" id="UP000330099">
    <property type="component" value="Unassembled WGS sequence"/>
</dbReference>
<comment type="caution">
    <text evidence="8">The sequence shown here is derived from an EMBL/GenBank/DDBJ whole genome shotgun (WGS) entry which is preliminary data.</text>
</comment>
<sequence length="1594" mass="174552">MLKHNWQKVFVVMVAVALIFQLVPWSNIFAGAEENQTKTTQQIAQSDEQKGADENKTTVTSDNRETTKNLVNGKQLLKGSVDWNFTNKVTDANGNTKQTYAPGDSLKFSISLAIPSYSESVLDETYTFWIQKDFFQGDKVTFVNPAIDGLTPRQNVFTDDSMKNSIGTKTINGVEYIGYTLKFNQSPEALAKYEDEPLTNAKFDMFATINTTITTKDDYKAIVIEDDKDVDISNIEVPVTPPTPDTDNGVLTASKAIDSAWRLDKDTGKYLKVATSSTNYTPEKDDLVFYYVYATNNSAENAVLEKMVDELPAGFSIITEGSPEWQALSTASGSSLQRGWVASADQTNLAPGATRYELPFSPAQTISKNGGGIYKTIAAKVTDPTKDLTNVTKSPTKGGEGKSGSVTPSGKDVYDMAITTKISSTYDKNNKYIGAVSSTTTPVSISEGSTVGVTYTAINQGNYTKDVVVYAYVPAGYELNNDTSDFKTTNDKWKYETTVPSGGGVWSDIKVYSITLSGGMASGATATATMYMKAIGMPDDGTYSAVDFYMAGEIGSFSNFNGDSTLDGAITDVDSTPDMNPGNDLISNVDGSTVKPIDGFQKEKPHVVKENAKSTATLQDEDDFDFDYVTFIKTPEVIPSEGKVFEKTRLSAADAEKTARNMIGSDIMGSALKDYTPLADDGRITSPKTYMVYEMNINPSGVEDTLNSSFTDTLPKGLKMLEYDIAGLNSSNKHIYGFTTNKFEGTPKFTNADGQDVIVYQKGLYSEKQVCIANPTLNDVGVRYFGNNADKMGVTGSVTKDARTLTLNFGQPAADPMYSETKAAYKVYMIVVIDPDEIDYSSIMQNKATYTYNDKVITSYENSEMYWDAGGGTAYAKKYVLDNKTNAYLSGSQYNVATPDADGNLSVGYKIRVRSAYEFDKSSINIGDIIAADNFKSISNVEVNGYEASPNTGFQIDGELENPVPLAADKYAVEAKATANTIDITNPVDIPQMQLYNVLFKVNYQKVKYGAKLVNQAAGSEVATVVPLNLNLLKQDDISKTALTGYEFKAYYADENGKADLTKPVKDTNSNEIVMTDSSGAANFIPTGYKTTSKNQEWKVVLVETKTPTGYESNENKEYPVTVKSDANGNLSIPATTETSLEITNNDHGATTATIDNHADVKMIDVNGAKTWTGDKEADRPDSIEVQLLQDGVAYGSPITVTKADDWKYEFKNVPETNADGNKYTYTVLENTVTNYTSAVTGLDINNTLIKPDVKMINLDGQKTWKNDTENDRPASIEIQLQQNGQDYGFPVTVTKDSDWKYEFKNLPETTNDGAAYNYTIVEKAVPGYETKVDGMNVINTKIDAPKTTVSGEKTWKNDTAKDRPDYIEVQLLQNGQTYGDPVKVTKENDWKYSFKDLPKTDANNNDYRYSVTEIAVPGYKTTTDGMNLTNTKVTDEKNVTTASGTKTWVGDNEKTRPASIEVQLLQNGKAYGTPIKVTAKSNWKYNFTNLPEKDKTGEKYSYTVSEKQVSGYSVKAKGMDLTNTKVTKNTPKDTPKNTPKNTPKDTPKDTHSTNKPSKTKKLPGTGDTNGMLLFAGGLVLLFLGLHLRRKSTK</sequence>
<organism evidence="8 9">
    <name type="scientific">Listeria monocytogenes serotype 1/2b</name>
    <dbReference type="NCBI Taxonomy" id="2291966"/>
    <lineage>
        <taxon>Bacteria</taxon>
        <taxon>Bacillati</taxon>
        <taxon>Bacillota</taxon>
        <taxon>Bacilli</taxon>
        <taxon>Bacillales</taxon>
        <taxon>Listeriaceae</taxon>
        <taxon>Listeria</taxon>
    </lineage>
</organism>
<gene>
    <name evidence="8" type="ORF">E3077_01485</name>
</gene>
<protein>
    <submittedName>
        <fullName evidence="8">Cna B-type domain-containing protein</fullName>
    </submittedName>
</protein>
<evidence type="ECO:0000313" key="8">
    <source>
        <dbReference type="EMBL" id="EAE6012186.1"/>
    </source>
</evidence>
<dbReference type="SUPFAM" id="SSF49478">
    <property type="entry name" value="Cna protein B-type domain"/>
    <property type="match status" value="4"/>
</dbReference>
<reference evidence="8 9" key="1">
    <citation type="submission" date="2019-03" db="EMBL/GenBank/DDBJ databases">
        <authorList>
            <consortium name="GenomeTrakr: Next Generation Sequencing Network for Food Pathogen Tracability"/>
        </authorList>
    </citation>
    <scope>NUCLEOTIDE SEQUENCE [LARGE SCALE GENOMIC DNA]</scope>
    <source>
        <strain evidence="8 9">LS1392</strain>
    </source>
</reference>
<evidence type="ECO:0000256" key="7">
    <source>
        <dbReference type="SAM" id="Phobius"/>
    </source>
</evidence>
<feature type="region of interest" description="Disordered" evidence="6">
    <location>
        <begin position="1521"/>
        <end position="1567"/>
    </location>
</feature>
<feature type="compositionally biased region" description="Basic and acidic residues" evidence="6">
    <location>
        <begin position="1543"/>
        <end position="1553"/>
    </location>
</feature>
<dbReference type="EMBL" id="AAASZE010000001">
    <property type="protein sequence ID" value="EAE6012186.1"/>
    <property type="molecule type" value="Genomic_DNA"/>
</dbReference>
<feature type="region of interest" description="Disordered" evidence="6">
    <location>
        <begin position="39"/>
        <end position="65"/>
    </location>
</feature>
<evidence type="ECO:0000256" key="5">
    <source>
        <dbReference type="ARBA" id="ARBA00023088"/>
    </source>
</evidence>
<keyword evidence="7" id="KW-0812">Transmembrane</keyword>
<dbReference type="NCBIfam" id="TIGR01167">
    <property type="entry name" value="LPXTG_anchor"/>
    <property type="match status" value="1"/>
</dbReference>
<keyword evidence="7" id="KW-0472">Membrane</keyword>
<dbReference type="InterPro" id="IPR013783">
    <property type="entry name" value="Ig-like_fold"/>
</dbReference>
<keyword evidence="3" id="KW-0964">Secreted</keyword>
<keyword evidence="5" id="KW-0572">Peptidoglycan-anchor</keyword>
<evidence type="ECO:0000313" key="9">
    <source>
        <dbReference type="Proteomes" id="UP000330099"/>
    </source>
</evidence>
<feature type="transmembrane region" description="Helical" evidence="7">
    <location>
        <begin position="1571"/>
        <end position="1588"/>
    </location>
</feature>
<evidence type="ECO:0000256" key="2">
    <source>
        <dbReference type="ARBA" id="ARBA00022512"/>
    </source>
</evidence>
<feature type="compositionally biased region" description="Basic and acidic residues" evidence="6">
    <location>
        <begin position="47"/>
        <end position="65"/>
    </location>
</feature>
<comment type="subcellular location">
    <subcellularLocation>
        <location evidence="1">Secreted</location>
        <location evidence="1">Cell wall</location>
        <topology evidence="1">Peptidoglycan-anchor</topology>
    </subcellularLocation>
</comment>
<evidence type="ECO:0000256" key="6">
    <source>
        <dbReference type="SAM" id="MobiDB-lite"/>
    </source>
</evidence>
<feature type="region of interest" description="Disordered" evidence="6">
    <location>
        <begin position="388"/>
        <end position="409"/>
    </location>
</feature>
<dbReference type="Gene3D" id="2.60.40.10">
    <property type="entry name" value="Immunoglobulins"/>
    <property type="match status" value="1"/>
</dbReference>
<dbReference type="Gene3D" id="2.60.40.1140">
    <property type="entry name" value="Collagen-binding surface protein Cna, B-type domain"/>
    <property type="match status" value="4"/>
</dbReference>
<dbReference type="Pfam" id="PF05738">
    <property type="entry name" value="Cna_B"/>
    <property type="match status" value="4"/>
</dbReference>
<evidence type="ECO:0000256" key="4">
    <source>
        <dbReference type="ARBA" id="ARBA00022729"/>
    </source>
</evidence>
<keyword evidence="7" id="KW-1133">Transmembrane helix</keyword>
<accession>A0A4B9HR40</accession>
<keyword evidence="4" id="KW-0732">Signal</keyword>
<dbReference type="CDD" id="cd00222">
    <property type="entry name" value="CollagenBindB"/>
    <property type="match status" value="4"/>
</dbReference>
<dbReference type="InterPro" id="IPR008454">
    <property type="entry name" value="Collagen-bd_Cna-like_B-typ_dom"/>
</dbReference>
<evidence type="ECO:0000256" key="3">
    <source>
        <dbReference type="ARBA" id="ARBA00022525"/>
    </source>
</evidence>
<name>A0A4B9HR40_LISMN</name>
<dbReference type="PROSITE" id="PS50847">
    <property type="entry name" value="GRAM_POS_ANCHORING"/>
    <property type="match status" value="1"/>
</dbReference>
<keyword evidence="2" id="KW-0134">Cell wall</keyword>